<comment type="caution">
    <text evidence="2">The sequence shown here is derived from an EMBL/GenBank/DDBJ whole genome shotgun (WGS) entry which is preliminary data.</text>
</comment>
<evidence type="ECO:0000256" key="1">
    <source>
        <dbReference type="SAM" id="MobiDB-lite"/>
    </source>
</evidence>
<evidence type="ECO:0008006" key="4">
    <source>
        <dbReference type="Google" id="ProtNLM"/>
    </source>
</evidence>
<feature type="region of interest" description="Disordered" evidence="1">
    <location>
        <begin position="1"/>
        <end position="24"/>
    </location>
</feature>
<reference evidence="2" key="2">
    <citation type="submission" date="2022-01" db="EMBL/GenBank/DDBJ databases">
        <authorList>
            <person name="Yamashiro T."/>
            <person name="Shiraishi A."/>
            <person name="Satake H."/>
            <person name="Nakayama K."/>
        </authorList>
    </citation>
    <scope>NUCLEOTIDE SEQUENCE</scope>
</reference>
<organism evidence="2 3">
    <name type="scientific">Tanacetum coccineum</name>
    <dbReference type="NCBI Taxonomy" id="301880"/>
    <lineage>
        <taxon>Eukaryota</taxon>
        <taxon>Viridiplantae</taxon>
        <taxon>Streptophyta</taxon>
        <taxon>Embryophyta</taxon>
        <taxon>Tracheophyta</taxon>
        <taxon>Spermatophyta</taxon>
        <taxon>Magnoliopsida</taxon>
        <taxon>eudicotyledons</taxon>
        <taxon>Gunneridae</taxon>
        <taxon>Pentapetalae</taxon>
        <taxon>asterids</taxon>
        <taxon>campanulids</taxon>
        <taxon>Asterales</taxon>
        <taxon>Asteraceae</taxon>
        <taxon>Asteroideae</taxon>
        <taxon>Anthemideae</taxon>
        <taxon>Anthemidinae</taxon>
        <taxon>Tanacetum</taxon>
    </lineage>
</organism>
<dbReference type="EMBL" id="BQNB010019750">
    <property type="protein sequence ID" value="GJT88653.1"/>
    <property type="molecule type" value="Genomic_DNA"/>
</dbReference>
<reference evidence="2" key="1">
    <citation type="journal article" date="2022" name="Int. J. Mol. Sci.">
        <title>Draft Genome of Tanacetum Coccineum: Genomic Comparison of Closely Related Tanacetum-Family Plants.</title>
        <authorList>
            <person name="Yamashiro T."/>
            <person name="Shiraishi A."/>
            <person name="Nakayama K."/>
            <person name="Satake H."/>
        </authorList>
    </citation>
    <scope>NUCLEOTIDE SEQUENCE</scope>
</reference>
<gene>
    <name evidence="2" type="ORF">Tco_1070370</name>
</gene>
<accession>A0ABQ5HL55</accession>
<proteinExistence type="predicted"/>
<name>A0ABQ5HL55_9ASTR</name>
<evidence type="ECO:0000313" key="3">
    <source>
        <dbReference type="Proteomes" id="UP001151760"/>
    </source>
</evidence>
<evidence type="ECO:0000313" key="2">
    <source>
        <dbReference type="EMBL" id="GJT88653.1"/>
    </source>
</evidence>
<dbReference type="Proteomes" id="UP001151760">
    <property type="component" value="Unassembled WGS sequence"/>
</dbReference>
<sequence>MSGNPSPSSDYVVESPSPSLIPYEDSDSLVEETDTLISHFNNSSPDYETFCFNIKEKSSGSTTSHSDYSLPDYDAFYFDDNHIKEKKKEQEPETITEVVEIASSKSTPLVLPPETLPFGGPTLSLDPVVKSLFPSLTPSGEIDLLLEVTGAFLSLDDSIPPGIDNGIYDSEGDILFLEELLNNEILSDLPPKELKDDEPSTTKSLIEKLLEIDNEIYDSEGDIPFLENLLKDDHSDADKSEIYTLIGEPPDTFLIEDKEIKLNPLKDSDNSVPIPRVSVTPLDSLDSFFDLYDTSYTNLSDLDSESTLNYDNQIFKF</sequence>
<keyword evidence="3" id="KW-1185">Reference proteome</keyword>
<protein>
    <recommendedName>
        <fullName evidence="4">Reverse transcriptase domain-containing protein</fullName>
    </recommendedName>
</protein>